<dbReference type="EMBL" id="CP056066">
    <property type="protein sequence ID" value="UKJ88685.1"/>
    <property type="molecule type" value="Genomic_DNA"/>
</dbReference>
<keyword evidence="6 8" id="KW-0472">Membrane</keyword>
<evidence type="ECO:0000313" key="9">
    <source>
        <dbReference type="EMBL" id="UKJ88685.1"/>
    </source>
</evidence>
<evidence type="ECO:0000256" key="8">
    <source>
        <dbReference type="RuleBase" id="RU363111"/>
    </source>
</evidence>
<feature type="transmembrane region" description="Helical" evidence="8">
    <location>
        <begin position="159"/>
        <end position="181"/>
    </location>
</feature>
<comment type="similarity">
    <text evidence="7 8">Belongs to the SFT2 family.</text>
</comment>
<dbReference type="GO" id="GO:0016192">
    <property type="term" value="P:vesicle-mediated transport"/>
    <property type="evidence" value="ECO:0007669"/>
    <property type="project" value="InterPro"/>
</dbReference>
<evidence type="ECO:0000256" key="1">
    <source>
        <dbReference type="ARBA" id="ARBA00004141"/>
    </source>
</evidence>
<comment type="function">
    <text evidence="8">May be involved in fusion of retrograde transport vesicles derived from an endocytic compartment with the Golgi complex.</text>
</comment>
<dbReference type="GO" id="GO:0005737">
    <property type="term" value="C:cytoplasm"/>
    <property type="evidence" value="ECO:0007669"/>
    <property type="project" value="UniProtKB-ARBA"/>
</dbReference>
<keyword evidence="4 8" id="KW-0653">Protein transport</keyword>
<evidence type="ECO:0000313" key="10">
    <source>
        <dbReference type="Proteomes" id="UP000244803"/>
    </source>
</evidence>
<evidence type="ECO:0000256" key="4">
    <source>
        <dbReference type="ARBA" id="ARBA00022927"/>
    </source>
</evidence>
<evidence type="ECO:0000256" key="3">
    <source>
        <dbReference type="ARBA" id="ARBA00022692"/>
    </source>
</evidence>
<dbReference type="InterPro" id="IPR007305">
    <property type="entry name" value="Vesicle_transpt_Got1/SFT2"/>
</dbReference>
<dbReference type="Pfam" id="PF04178">
    <property type="entry name" value="Got1"/>
    <property type="match status" value="1"/>
</dbReference>
<dbReference type="GO" id="GO:0016020">
    <property type="term" value="C:membrane"/>
    <property type="evidence" value="ECO:0007669"/>
    <property type="project" value="UniProtKB-SubCell"/>
</dbReference>
<dbReference type="InterPro" id="IPR011691">
    <property type="entry name" value="Vesicle_transpt_SFT2"/>
</dbReference>
<dbReference type="Proteomes" id="UP000244803">
    <property type="component" value="Chromosome 3"/>
</dbReference>
<keyword evidence="5 8" id="KW-1133">Transmembrane helix</keyword>
<proteinExistence type="inferred from homology"/>
<gene>
    <name evidence="9" type="ORF">MACJ_001929</name>
</gene>
<accession>A0A976M5A2</accession>
<protein>
    <recommendedName>
        <fullName evidence="8">Vesicle transport protein</fullName>
    </recommendedName>
</protein>
<keyword evidence="2 8" id="KW-0813">Transport</keyword>
<feature type="transmembrane region" description="Helical" evidence="8">
    <location>
        <begin position="62"/>
        <end position="85"/>
    </location>
</feature>
<comment type="subcellular location">
    <subcellularLocation>
        <location evidence="1 8">Membrane</location>
        <topology evidence="1 8">Multi-pass membrane protein</topology>
    </subcellularLocation>
</comment>
<evidence type="ECO:0000256" key="7">
    <source>
        <dbReference type="ARBA" id="ARBA00025800"/>
    </source>
</evidence>
<reference evidence="9" key="1">
    <citation type="submission" date="2022-07" db="EMBL/GenBank/DDBJ databases">
        <title>Evaluation of T. orientalis genome assembly methods using nanopore sequencing and analysis of variation between genomes.</title>
        <authorList>
            <person name="Yam J."/>
            <person name="Micallef M.L."/>
            <person name="Liu M."/>
            <person name="Djordjevic S.P."/>
            <person name="Bogema D.R."/>
            <person name="Jenkins C."/>
        </authorList>
    </citation>
    <scope>NUCLEOTIDE SEQUENCE</scope>
    <source>
        <strain evidence="9">Fish Creek</strain>
    </source>
</reference>
<organism evidence="9 10">
    <name type="scientific">Theileria orientalis</name>
    <dbReference type="NCBI Taxonomy" id="68886"/>
    <lineage>
        <taxon>Eukaryota</taxon>
        <taxon>Sar</taxon>
        <taxon>Alveolata</taxon>
        <taxon>Apicomplexa</taxon>
        <taxon>Aconoidasida</taxon>
        <taxon>Piroplasmida</taxon>
        <taxon>Theileriidae</taxon>
        <taxon>Theileria</taxon>
    </lineage>
</organism>
<dbReference type="GO" id="GO:0015031">
    <property type="term" value="P:protein transport"/>
    <property type="evidence" value="ECO:0007669"/>
    <property type="project" value="UniProtKB-KW"/>
</dbReference>
<feature type="transmembrane region" description="Helical" evidence="8">
    <location>
        <begin position="91"/>
        <end position="113"/>
    </location>
</feature>
<dbReference type="AlphaFoldDB" id="A0A976M5A2"/>
<dbReference type="PANTHER" id="PTHR23137">
    <property type="entry name" value="VESICLE TRANSPORT PROTEIN-RELATED"/>
    <property type="match status" value="1"/>
</dbReference>
<evidence type="ECO:0000256" key="5">
    <source>
        <dbReference type="ARBA" id="ARBA00022989"/>
    </source>
</evidence>
<sequence length="197" mass="21958">MLGDNATLNGFSNKSDQNFLLKGIDFSSTSSMNKFGLLSSMSRFGSWGRTDSGWKGYTNYKVFLVTLACSIFFFVMSFLALPFIVFAPYKFGLMFTIASILFLVSMSFLRGFGPLLEHFMAPKRLVFTIFYFVSLVATLVFTLIYPMYIMAFLSSGVELLALVTLMISYIPGGAGAIKAMYSSLWSYIKGKKSDLPL</sequence>
<dbReference type="OrthoDB" id="660759at2759"/>
<dbReference type="GO" id="GO:0012505">
    <property type="term" value="C:endomembrane system"/>
    <property type="evidence" value="ECO:0007669"/>
    <property type="project" value="UniProtKB-ARBA"/>
</dbReference>
<name>A0A976M5A2_THEOR</name>
<dbReference type="PANTHER" id="PTHR23137:SF36">
    <property type="entry name" value="VESICLE TRANSPORT PROTEIN SFT2C"/>
    <property type="match status" value="1"/>
</dbReference>
<feature type="transmembrane region" description="Helical" evidence="8">
    <location>
        <begin position="125"/>
        <end position="153"/>
    </location>
</feature>
<evidence type="ECO:0000256" key="6">
    <source>
        <dbReference type="ARBA" id="ARBA00023136"/>
    </source>
</evidence>
<evidence type="ECO:0000256" key="2">
    <source>
        <dbReference type="ARBA" id="ARBA00022448"/>
    </source>
</evidence>
<keyword evidence="3 8" id="KW-0812">Transmembrane</keyword>